<reference evidence="1 2" key="1">
    <citation type="submission" date="2020-04" db="EMBL/GenBank/DDBJ databases">
        <title>Perkinsus olseni comparative genomics.</title>
        <authorList>
            <person name="Bogema D.R."/>
        </authorList>
    </citation>
    <scope>NUCLEOTIDE SEQUENCE [LARGE SCALE GENOMIC DNA]</scope>
    <source>
        <strain evidence="1">00978-12</strain>
    </source>
</reference>
<dbReference type="EMBL" id="JABANP010000030">
    <property type="protein sequence ID" value="KAF4694652.1"/>
    <property type="molecule type" value="Genomic_DNA"/>
</dbReference>
<name>A0A7J6PF82_PEROL</name>
<protein>
    <submittedName>
        <fullName evidence="1">Uncharacterized protein</fullName>
    </submittedName>
</protein>
<evidence type="ECO:0000313" key="2">
    <source>
        <dbReference type="Proteomes" id="UP000541610"/>
    </source>
</evidence>
<dbReference type="AlphaFoldDB" id="A0A7J6PF82"/>
<proteinExistence type="predicted"/>
<gene>
    <name evidence="1" type="ORF">FOZ60_007619</name>
</gene>
<accession>A0A7J6PF82</accession>
<organism evidence="1 2">
    <name type="scientific">Perkinsus olseni</name>
    <name type="common">Perkinsus atlanticus</name>
    <dbReference type="NCBI Taxonomy" id="32597"/>
    <lineage>
        <taxon>Eukaryota</taxon>
        <taxon>Sar</taxon>
        <taxon>Alveolata</taxon>
        <taxon>Perkinsozoa</taxon>
        <taxon>Perkinsea</taxon>
        <taxon>Perkinsida</taxon>
        <taxon>Perkinsidae</taxon>
        <taxon>Perkinsus</taxon>
    </lineage>
</organism>
<dbReference type="Proteomes" id="UP000541610">
    <property type="component" value="Unassembled WGS sequence"/>
</dbReference>
<comment type="caution">
    <text evidence="1">The sequence shown here is derived from an EMBL/GenBank/DDBJ whole genome shotgun (WGS) entry which is preliminary data.</text>
</comment>
<sequence>MTHHWSCSAPHDAVLSFVTSVKRYFLPPPEHIRTASPQFQVAQMGHRPSPSQFYMFERVNRPSDGTILPDPTLSSDAVHIRQKFVSHGSGLGKAYGPVPDEVITWKGAIRPGQRLVDGMRIDWDKPPADFRIRVLAGSKGAHWADATDWTSIPRDVANGTPIAGFSQNVIFHQPMWVKELQVQMRDPAPYGYFGINQLALITHPCPSKYMTSAFR</sequence>
<evidence type="ECO:0000313" key="1">
    <source>
        <dbReference type="EMBL" id="KAF4694652.1"/>
    </source>
</evidence>